<proteinExistence type="predicted"/>
<evidence type="ECO:0000259" key="1">
    <source>
        <dbReference type="Pfam" id="PF13456"/>
    </source>
</evidence>
<feature type="domain" description="RNase H type-1" evidence="1">
    <location>
        <begin position="4"/>
        <end position="114"/>
    </location>
</feature>
<dbReference type="InterPro" id="IPR053151">
    <property type="entry name" value="RNase_H-like"/>
</dbReference>
<dbReference type="PANTHER" id="PTHR47723">
    <property type="entry name" value="OS05G0353850 PROTEIN"/>
    <property type="match status" value="1"/>
</dbReference>
<dbReference type="AlphaFoldDB" id="A0A2I0KB69"/>
<organism evidence="2 3">
    <name type="scientific">Punica granatum</name>
    <name type="common">Pomegranate</name>
    <dbReference type="NCBI Taxonomy" id="22663"/>
    <lineage>
        <taxon>Eukaryota</taxon>
        <taxon>Viridiplantae</taxon>
        <taxon>Streptophyta</taxon>
        <taxon>Embryophyta</taxon>
        <taxon>Tracheophyta</taxon>
        <taxon>Spermatophyta</taxon>
        <taxon>Magnoliopsida</taxon>
        <taxon>eudicotyledons</taxon>
        <taxon>Gunneridae</taxon>
        <taxon>Pentapetalae</taxon>
        <taxon>rosids</taxon>
        <taxon>malvids</taxon>
        <taxon>Myrtales</taxon>
        <taxon>Lythraceae</taxon>
        <taxon>Punica</taxon>
    </lineage>
</organism>
<sequence length="156" mass="17089">MGNPGLAGVGGLIRHSLGRWVMGFMMNLGCATSPIAELKPLRQGLINAKERGVDNVIVELDAKLVLSWVRGKSTNMVLTNLIDDCRNLCLQFDTIIPKHTYREANKCADHLANLGAELPNSLVILTHSPPSIRKLLFEDIMGLSSPRTISALRMDD</sequence>
<dbReference type="Proteomes" id="UP000233551">
    <property type="component" value="Unassembled WGS sequence"/>
</dbReference>
<dbReference type="GO" id="GO:0004523">
    <property type="term" value="F:RNA-DNA hybrid ribonuclease activity"/>
    <property type="evidence" value="ECO:0007669"/>
    <property type="project" value="InterPro"/>
</dbReference>
<evidence type="ECO:0000313" key="2">
    <source>
        <dbReference type="EMBL" id="PKI65450.1"/>
    </source>
</evidence>
<dbReference type="InterPro" id="IPR002156">
    <property type="entry name" value="RNaseH_domain"/>
</dbReference>
<dbReference type="STRING" id="22663.A0A2I0KB69"/>
<dbReference type="InterPro" id="IPR036397">
    <property type="entry name" value="RNaseH_sf"/>
</dbReference>
<dbReference type="InterPro" id="IPR044730">
    <property type="entry name" value="RNase_H-like_dom_plant"/>
</dbReference>
<dbReference type="CDD" id="cd06222">
    <property type="entry name" value="RNase_H_like"/>
    <property type="match status" value="1"/>
</dbReference>
<dbReference type="GO" id="GO:0003676">
    <property type="term" value="F:nucleic acid binding"/>
    <property type="evidence" value="ECO:0007669"/>
    <property type="project" value="InterPro"/>
</dbReference>
<dbReference type="EMBL" id="PGOL01000751">
    <property type="protein sequence ID" value="PKI65450.1"/>
    <property type="molecule type" value="Genomic_DNA"/>
</dbReference>
<evidence type="ECO:0000313" key="3">
    <source>
        <dbReference type="Proteomes" id="UP000233551"/>
    </source>
</evidence>
<dbReference type="PANTHER" id="PTHR47723:SF19">
    <property type="entry name" value="POLYNUCLEOTIDYL TRANSFERASE, RIBONUCLEASE H-LIKE SUPERFAMILY PROTEIN"/>
    <property type="match status" value="1"/>
</dbReference>
<protein>
    <recommendedName>
        <fullName evidence="1">RNase H type-1 domain-containing protein</fullName>
    </recommendedName>
</protein>
<gene>
    <name evidence="2" type="ORF">CRG98_014189</name>
</gene>
<keyword evidence="3" id="KW-1185">Reference proteome</keyword>
<dbReference type="SUPFAM" id="SSF53098">
    <property type="entry name" value="Ribonuclease H-like"/>
    <property type="match status" value="1"/>
</dbReference>
<dbReference type="InterPro" id="IPR012337">
    <property type="entry name" value="RNaseH-like_sf"/>
</dbReference>
<dbReference type="Pfam" id="PF13456">
    <property type="entry name" value="RVT_3"/>
    <property type="match status" value="1"/>
</dbReference>
<name>A0A2I0KB69_PUNGR</name>
<comment type="caution">
    <text evidence="2">The sequence shown here is derived from an EMBL/GenBank/DDBJ whole genome shotgun (WGS) entry which is preliminary data.</text>
</comment>
<accession>A0A2I0KB69</accession>
<dbReference type="Gene3D" id="3.30.420.10">
    <property type="entry name" value="Ribonuclease H-like superfamily/Ribonuclease H"/>
    <property type="match status" value="1"/>
</dbReference>
<reference evidence="2 3" key="1">
    <citation type="submission" date="2017-11" db="EMBL/GenBank/DDBJ databases">
        <title>De-novo sequencing of pomegranate (Punica granatum L.) genome.</title>
        <authorList>
            <person name="Akparov Z."/>
            <person name="Amiraslanov A."/>
            <person name="Hajiyeva S."/>
            <person name="Abbasov M."/>
            <person name="Kaur K."/>
            <person name="Hamwieh A."/>
            <person name="Solovyev V."/>
            <person name="Salamov A."/>
            <person name="Braich B."/>
            <person name="Kosarev P."/>
            <person name="Mahmoud A."/>
            <person name="Hajiyev E."/>
            <person name="Babayeva S."/>
            <person name="Izzatullayeva V."/>
            <person name="Mammadov A."/>
            <person name="Mammadov A."/>
            <person name="Sharifova S."/>
            <person name="Ojaghi J."/>
            <person name="Eynullazada K."/>
            <person name="Bayramov B."/>
            <person name="Abdulazimova A."/>
            <person name="Shahmuradov I."/>
        </authorList>
    </citation>
    <scope>NUCLEOTIDE SEQUENCE [LARGE SCALE GENOMIC DNA]</scope>
    <source>
        <strain evidence="3">cv. AG2017</strain>
        <tissue evidence="2">Leaf</tissue>
    </source>
</reference>